<dbReference type="InterPro" id="IPR023578">
    <property type="entry name" value="Ras_GEF_dom_sf"/>
</dbReference>
<accession>A0ABR0YCG5</accession>
<feature type="compositionally biased region" description="Basic and acidic residues" evidence="3">
    <location>
        <begin position="252"/>
        <end position="265"/>
    </location>
</feature>
<dbReference type="Proteomes" id="UP001369086">
    <property type="component" value="Unassembled WGS sequence"/>
</dbReference>
<keyword evidence="1 2" id="KW-0344">Guanine-nucleotide releasing factor</keyword>
<dbReference type="InterPro" id="IPR001895">
    <property type="entry name" value="RASGEF_cat_dom"/>
</dbReference>
<dbReference type="Gene3D" id="1.20.870.10">
    <property type="entry name" value="Son of sevenless (SoS) protein Chain: S domain 1"/>
    <property type="match status" value="1"/>
</dbReference>
<dbReference type="Gene3D" id="3.10.20.90">
    <property type="entry name" value="Phosphatidylinositol 3-kinase Catalytic Subunit, Chain A, domain 1"/>
    <property type="match status" value="1"/>
</dbReference>
<dbReference type="CDD" id="cd00155">
    <property type="entry name" value="RasGEF"/>
    <property type="match status" value="1"/>
</dbReference>
<protein>
    <submittedName>
        <fullName evidence="7">Ral guanine nucleotide dissociation stimulator-like 2</fullName>
    </submittedName>
</protein>
<evidence type="ECO:0000256" key="1">
    <source>
        <dbReference type="ARBA" id="ARBA00022658"/>
    </source>
</evidence>
<evidence type="ECO:0000259" key="4">
    <source>
        <dbReference type="PROSITE" id="PS50009"/>
    </source>
</evidence>
<dbReference type="CDD" id="cd06224">
    <property type="entry name" value="REM"/>
    <property type="match status" value="1"/>
</dbReference>
<dbReference type="PROSITE" id="PS50009">
    <property type="entry name" value="RASGEF_CAT"/>
    <property type="match status" value="1"/>
</dbReference>
<dbReference type="SMART" id="SM00147">
    <property type="entry name" value="RasGEF"/>
    <property type="match status" value="1"/>
</dbReference>
<dbReference type="PROSITE" id="PS50200">
    <property type="entry name" value="RA"/>
    <property type="match status" value="1"/>
</dbReference>
<keyword evidence="8" id="KW-1185">Reference proteome</keyword>
<feature type="region of interest" description="Disordered" evidence="3">
    <location>
        <begin position="252"/>
        <end position="278"/>
    </location>
</feature>
<dbReference type="InterPro" id="IPR036964">
    <property type="entry name" value="RASGEF_cat_dom_sf"/>
</dbReference>
<dbReference type="Pfam" id="PF00617">
    <property type="entry name" value="RasGEF"/>
    <property type="match status" value="1"/>
</dbReference>
<dbReference type="PROSITE" id="PS50212">
    <property type="entry name" value="RASGEF_NTER"/>
    <property type="match status" value="1"/>
</dbReference>
<evidence type="ECO:0000313" key="7">
    <source>
        <dbReference type="EMBL" id="KAK6470099.1"/>
    </source>
</evidence>
<dbReference type="EMBL" id="JAHFZB010000037">
    <property type="protein sequence ID" value="KAK6470099.1"/>
    <property type="molecule type" value="Genomic_DNA"/>
</dbReference>
<sequence length="807" mass="89070">MLPRGIYYSGLDLPGGEEPSVTLSSFRPRDPDDKTTASQNDDITASHSSQHAASPQVGLGLGSGLMKTKWYCTLETPPPAPVLEECEEEGALYTVTRRQQPSQHSATRGQPWHGDGVGHSETCLVRSIKAGTVDRLVLHLLDCFRLGDSSYVSVFLSTYRTFSSPEQALRILLDRLEFPPVGSAGSAERSARERLEFNNTVSSVFSTWLEGYPEDFRALGDPSLLERLVEVLRTRLPGSEVKRRAHMLLREVREEQQTHERRVSDSDSALSSPMDLSDSDPCRIEPTDVLGFPASVIAEQLSSIETALFLRVVPYHCLGSLWSQRDKKGKEQLCPSVRATVRQFNQLTSAVMTSCLGNTSLRSQQRARLIEKWIRAAEECRARKNFSSLYAIISALQSNGVHRLKRTWEETSRDAVRSYEELSEIFSEEDNYSHSRELLKEEGTSKFANVGKKHPGVSLSECVPVHGTVPYLGTFLTDLVMLDTAVKDHLENGYINFDKRRKEFEIIAQIRLLQSSCKNSTFQTDESFMHWYSSLPRLSEAESYRLSCEIEPPGELTTPTRTVKPTVIITHCTDLLSSIASPAGAGGFKAWDKLLPLGSPQGAGEGWSEYLEVSDSQLKPVNPLLSRITKHMKSPSVSCLDAVASAPGSNHTPSSPPSTLTPPLGFVKSHRRSASCGSAPPPGAVKAESDMRIIRVEMGLEDGNMYRSILVSSNDKAPTVISKALDKHNQDPSKASQYELVQVLPEGKELTIPSTGNVFYAMTSSSVDFLLRKKGMASPQVRPVSSDVSATFPRIKSKGLKIARAFF</sequence>
<feature type="region of interest" description="Disordered" evidence="3">
    <location>
        <begin position="95"/>
        <end position="116"/>
    </location>
</feature>
<evidence type="ECO:0000313" key="8">
    <source>
        <dbReference type="Proteomes" id="UP001369086"/>
    </source>
</evidence>
<dbReference type="PROSITE" id="PS00720">
    <property type="entry name" value="RASGEF"/>
    <property type="match status" value="1"/>
</dbReference>
<feature type="region of interest" description="Disordered" evidence="3">
    <location>
        <begin position="1"/>
        <end position="57"/>
    </location>
</feature>
<dbReference type="Pfam" id="PF00618">
    <property type="entry name" value="RasGEF_N"/>
    <property type="match status" value="1"/>
</dbReference>
<proteinExistence type="predicted"/>
<evidence type="ECO:0000256" key="3">
    <source>
        <dbReference type="SAM" id="MobiDB-lite"/>
    </source>
</evidence>
<evidence type="ECO:0000256" key="2">
    <source>
        <dbReference type="PROSITE-ProRule" id="PRU00168"/>
    </source>
</evidence>
<dbReference type="SUPFAM" id="SSF48366">
    <property type="entry name" value="Ras GEF"/>
    <property type="match status" value="1"/>
</dbReference>
<dbReference type="SUPFAM" id="SSF54236">
    <property type="entry name" value="Ubiquitin-like"/>
    <property type="match status" value="1"/>
</dbReference>
<name>A0ABR0YCG5_HUSHU</name>
<evidence type="ECO:0000259" key="6">
    <source>
        <dbReference type="PROSITE" id="PS50212"/>
    </source>
</evidence>
<reference evidence="7 8" key="1">
    <citation type="submission" date="2021-05" db="EMBL/GenBank/DDBJ databases">
        <authorList>
            <person name="Zahm M."/>
            <person name="Klopp C."/>
            <person name="Cabau C."/>
            <person name="Kuhl H."/>
            <person name="Suciu R."/>
            <person name="Ciorpac M."/>
            <person name="Holostenco D."/>
            <person name="Gessner J."/>
            <person name="Wuertz S."/>
            <person name="Hohne C."/>
            <person name="Stock M."/>
            <person name="Gislard M."/>
            <person name="Lluch J."/>
            <person name="Milhes M."/>
            <person name="Lampietro C."/>
            <person name="Lopez Roques C."/>
            <person name="Donnadieu C."/>
            <person name="Du K."/>
            <person name="Schartl M."/>
            <person name="Guiguen Y."/>
        </authorList>
    </citation>
    <scope>NUCLEOTIDE SEQUENCE [LARGE SCALE GENOMIC DNA]</scope>
    <source>
        <strain evidence="7">Hh-F2</strain>
        <tissue evidence="7">Blood</tissue>
    </source>
</reference>
<feature type="domain" description="Ras-GEF" evidence="4">
    <location>
        <begin position="293"/>
        <end position="553"/>
    </location>
</feature>
<feature type="compositionally biased region" description="Low complexity" evidence="3">
    <location>
        <begin position="266"/>
        <end position="276"/>
    </location>
</feature>
<organism evidence="7 8">
    <name type="scientific">Huso huso</name>
    <name type="common">Beluga</name>
    <name type="synonym">Acipenser huso</name>
    <dbReference type="NCBI Taxonomy" id="61971"/>
    <lineage>
        <taxon>Eukaryota</taxon>
        <taxon>Metazoa</taxon>
        <taxon>Chordata</taxon>
        <taxon>Craniata</taxon>
        <taxon>Vertebrata</taxon>
        <taxon>Euteleostomi</taxon>
        <taxon>Actinopterygii</taxon>
        <taxon>Chondrostei</taxon>
        <taxon>Acipenseriformes</taxon>
        <taxon>Acipenseridae</taxon>
        <taxon>Huso</taxon>
    </lineage>
</organism>
<dbReference type="InterPro" id="IPR000651">
    <property type="entry name" value="Ras-like_Gua-exchang_fac_N"/>
</dbReference>
<dbReference type="PANTHER" id="PTHR23113:SF350">
    <property type="entry name" value="RAL GUANINE NUCLEOTIDE DISSOCIATION STIMULATOR-LIKE 2 ISOFORM X1"/>
    <property type="match status" value="1"/>
</dbReference>
<feature type="compositionally biased region" description="Polar residues" evidence="3">
    <location>
        <begin position="96"/>
        <end position="108"/>
    </location>
</feature>
<dbReference type="PANTHER" id="PTHR23113">
    <property type="entry name" value="GUANINE NUCLEOTIDE EXCHANGE FACTOR"/>
    <property type="match status" value="1"/>
</dbReference>
<dbReference type="InterPro" id="IPR019804">
    <property type="entry name" value="Ras_G-nucl-exch_fac_CS"/>
</dbReference>
<gene>
    <name evidence="7" type="ORF">HHUSO_G31745</name>
</gene>
<feature type="domain" description="N-terminal Ras-GEF" evidence="6">
    <location>
        <begin position="124"/>
        <end position="253"/>
    </location>
</feature>
<evidence type="ECO:0000259" key="5">
    <source>
        <dbReference type="PROSITE" id="PS50200"/>
    </source>
</evidence>
<dbReference type="InterPro" id="IPR029071">
    <property type="entry name" value="Ubiquitin-like_domsf"/>
</dbReference>
<dbReference type="SMART" id="SM00229">
    <property type="entry name" value="RasGEFN"/>
    <property type="match status" value="1"/>
</dbReference>
<feature type="domain" description="Ras-associating" evidence="5">
    <location>
        <begin position="690"/>
        <end position="776"/>
    </location>
</feature>
<dbReference type="Gene3D" id="1.10.840.10">
    <property type="entry name" value="Ras guanine-nucleotide exchange factors catalytic domain"/>
    <property type="match status" value="1"/>
</dbReference>
<dbReference type="CDD" id="cd17211">
    <property type="entry name" value="RA_RGL2"/>
    <property type="match status" value="1"/>
</dbReference>
<feature type="compositionally biased region" description="Low complexity" evidence="3">
    <location>
        <begin position="45"/>
        <end position="54"/>
    </location>
</feature>
<comment type="caution">
    <text evidence="7">The sequence shown here is derived from an EMBL/GenBank/DDBJ whole genome shotgun (WGS) entry which is preliminary data.</text>
</comment>
<dbReference type="InterPro" id="IPR008937">
    <property type="entry name" value="Ras-like_GEF"/>
</dbReference>
<dbReference type="InterPro" id="IPR000159">
    <property type="entry name" value="RA_dom"/>
</dbReference>
<dbReference type="SMART" id="SM00314">
    <property type="entry name" value="RA"/>
    <property type="match status" value="1"/>
</dbReference>
<dbReference type="Pfam" id="PF00788">
    <property type="entry name" value="RA"/>
    <property type="match status" value="1"/>
</dbReference>